<evidence type="ECO:0000313" key="3">
    <source>
        <dbReference type="Proteomes" id="UP000518887"/>
    </source>
</evidence>
<name>A0A7W8G852_9SPIR</name>
<evidence type="ECO:0000256" key="1">
    <source>
        <dbReference type="SAM" id="Phobius"/>
    </source>
</evidence>
<sequence length="406" mass="44894">MKKTIIKASDYEFYRIFLPWKCIFSHRRNFIVSQLEKMHPRFSANCCYDTKYSLEKKNLLAEVVVMEKASLAQYKSGGGKLYLESEKNRKVFSGGTKILQACSLALLVLSGIFSFRIAKSLMAPESSSSEKICSQILEDEKVLAAPEKSLSHAEELISSVFASVSSHGGKVATFSYNRNDSLANGKAGGLCTFSIKGCNCEEVANAQYCVVSFKDNEPQFEMVLPFSCDLPAKKIIPEGEKAAEEEIASVVAIRKQLRDLGAVFEGERNGDESVEFSFFARREILYSCLKIAATEAENACWAEKFISLSEKGGMCKVKLVFLKKMEPDSFSPLQLAAQYAYLFGSEIKLAKKPANLFQLAPASSGPGLIAKNKIGEIKKKDGSVLVCYRNSDGRMAFEKKELVNAN</sequence>
<evidence type="ECO:0000313" key="2">
    <source>
        <dbReference type="EMBL" id="MBB5225624.1"/>
    </source>
</evidence>
<dbReference type="EMBL" id="JACHFQ010000003">
    <property type="protein sequence ID" value="MBB5225624.1"/>
    <property type="molecule type" value="Genomic_DNA"/>
</dbReference>
<keyword evidence="1" id="KW-0472">Membrane</keyword>
<comment type="caution">
    <text evidence="2">The sequence shown here is derived from an EMBL/GenBank/DDBJ whole genome shotgun (WGS) entry which is preliminary data.</text>
</comment>
<dbReference type="RefSeq" id="WP_184658094.1">
    <property type="nucleotide sequence ID" value="NZ_CP031518.1"/>
</dbReference>
<feature type="transmembrane region" description="Helical" evidence="1">
    <location>
        <begin position="98"/>
        <end position="118"/>
    </location>
</feature>
<keyword evidence="3" id="KW-1185">Reference proteome</keyword>
<proteinExistence type="predicted"/>
<keyword evidence="1" id="KW-0812">Transmembrane</keyword>
<dbReference type="AlphaFoldDB" id="A0A7W8G852"/>
<keyword evidence="1" id="KW-1133">Transmembrane helix</keyword>
<dbReference type="Proteomes" id="UP000518887">
    <property type="component" value="Unassembled WGS sequence"/>
</dbReference>
<accession>A0A7W8G852</accession>
<gene>
    <name evidence="2" type="ORF">HNP76_000981</name>
</gene>
<organism evidence="2 3">
    <name type="scientific">Treponema ruminis</name>
    <dbReference type="NCBI Taxonomy" id="744515"/>
    <lineage>
        <taxon>Bacteria</taxon>
        <taxon>Pseudomonadati</taxon>
        <taxon>Spirochaetota</taxon>
        <taxon>Spirochaetia</taxon>
        <taxon>Spirochaetales</taxon>
        <taxon>Treponemataceae</taxon>
        <taxon>Treponema</taxon>
    </lineage>
</organism>
<reference evidence="2 3" key="1">
    <citation type="submission" date="2020-08" db="EMBL/GenBank/DDBJ databases">
        <title>Genomic Encyclopedia of Type Strains, Phase IV (KMG-IV): sequencing the most valuable type-strain genomes for metagenomic binning, comparative biology and taxonomic classification.</title>
        <authorList>
            <person name="Goeker M."/>
        </authorList>
    </citation>
    <scope>NUCLEOTIDE SEQUENCE [LARGE SCALE GENOMIC DNA]</scope>
    <source>
        <strain evidence="2 3">DSM 103462</strain>
    </source>
</reference>
<protein>
    <submittedName>
        <fullName evidence="2">Uncharacterized protein</fullName>
    </submittedName>
</protein>